<reference evidence="1" key="1">
    <citation type="submission" date="2016-08" db="EMBL/GenBank/DDBJ databases">
        <title>Complete Genome Seqeunce of Paenibacillus sp. nov. IHBB 9852 from high altitute lake of Indian trans-Himalayas.</title>
        <authorList>
            <person name="Kiran S."/>
            <person name="Swarnkar M.K."/>
            <person name="Rana A."/>
            <person name="Tewari R."/>
            <person name="Gulati A."/>
        </authorList>
    </citation>
    <scope>NUCLEOTIDE SEQUENCE [LARGE SCALE GENOMIC DNA]</scope>
    <source>
        <strain evidence="1">IHBB 9852</strain>
    </source>
</reference>
<dbReference type="KEGG" id="pib:BBD41_25035"/>
<proteinExistence type="predicted"/>
<dbReference type="PROSITE" id="PS51257">
    <property type="entry name" value="PROKAR_LIPOPROTEIN"/>
    <property type="match status" value="1"/>
</dbReference>
<accession>A0A1B2E6G4</accession>
<gene>
    <name evidence="2" type="ORF">BBD40_10505</name>
    <name evidence="1" type="ORF">BBD41_25035</name>
</gene>
<dbReference type="RefSeq" id="WP_223260497.1">
    <property type="nucleotide sequence ID" value="NZ_CP016809.1"/>
</dbReference>
<evidence type="ECO:0008006" key="4">
    <source>
        <dbReference type="Google" id="ProtNLM"/>
    </source>
</evidence>
<sequence length="175" mass="19735">MMVQRYAAALFICMILSTTLGCSKQVAKEEARLYSMRAYEEGSREARIAGRGRNGKLLEELQAAFSQEHIRLTNETFTEDDIGNLTYQYRINNDASQFITVYIYQSPEARRKGMDEIYGAQEGDVNVGGGHNLIYSDKETSIVYTSTGDKTDNYYSLFKKIAPQLLNEHDGRAGS</sequence>
<dbReference type="AlphaFoldDB" id="A0A1B2E6G4"/>
<dbReference type="EMBL" id="MRVI01000001">
    <property type="protein sequence ID" value="OOC62250.1"/>
    <property type="molecule type" value="Genomic_DNA"/>
</dbReference>
<reference evidence="2 3" key="2">
    <citation type="submission" date="2016-12" db="EMBL/GenBank/DDBJ databases">
        <title>Genome sequencing and description of Paenibacillus sp. nov. from high altitude lake in the Indian Trans- Himalayas.</title>
        <authorList>
            <person name="Kiran S."/>
            <person name="Swarnkar M.K."/>
            <person name="Rana A."/>
            <person name="Tewari R."/>
            <person name="Gulati A."/>
        </authorList>
    </citation>
    <scope>NUCLEOTIDE SEQUENCE [LARGE SCALE GENOMIC DNA]</scope>
    <source>
        <strain evidence="2 3">IHBB 9951</strain>
    </source>
</reference>
<dbReference type="GeneID" id="48311566"/>
<evidence type="ECO:0000313" key="3">
    <source>
        <dbReference type="Proteomes" id="UP000189059"/>
    </source>
</evidence>
<dbReference type="Proteomes" id="UP000189059">
    <property type="component" value="Unassembled WGS sequence"/>
</dbReference>
<keyword evidence="3" id="KW-1185">Reference proteome</keyword>
<protein>
    <recommendedName>
        <fullName evidence="4">Lipoprotein</fullName>
    </recommendedName>
</protein>
<evidence type="ECO:0000313" key="2">
    <source>
        <dbReference type="EMBL" id="OOC62250.1"/>
    </source>
</evidence>
<evidence type="ECO:0000313" key="1">
    <source>
        <dbReference type="EMBL" id="ANY75575.1"/>
    </source>
</evidence>
<organism evidence="1">
    <name type="scientific">Paenibacillus ihbetae</name>
    <dbReference type="NCBI Taxonomy" id="1870820"/>
    <lineage>
        <taxon>Bacteria</taxon>
        <taxon>Bacillati</taxon>
        <taxon>Bacillota</taxon>
        <taxon>Bacilli</taxon>
        <taxon>Bacillales</taxon>
        <taxon>Paenibacillaceae</taxon>
        <taxon>Paenibacillus</taxon>
    </lineage>
</organism>
<dbReference type="EMBL" id="CP016809">
    <property type="protein sequence ID" value="ANY75575.1"/>
    <property type="molecule type" value="Genomic_DNA"/>
</dbReference>
<name>A0A1B2E6G4_9BACL</name>